<dbReference type="PANTHER" id="PTHR33098">
    <property type="entry name" value="COTTON FIBER (DUF761)"/>
    <property type="match status" value="1"/>
</dbReference>
<keyword evidence="1" id="KW-1133">Transmembrane helix</keyword>
<gene>
    <name evidence="3" type="ORF">TanjilG_04617</name>
</gene>
<name>A0A394DA55_LUPAN</name>
<dbReference type="Pfam" id="PF05553">
    <property type="entry name" value="DUF761"/>
    <property type="match status" value="1"/>
</dbReference>
<evidence type="ECO:0000313" key="3">
    <source>
        <dbReference type="EMBL" id="OIW20164.1"/>
    </source>
</evidence>
<dbReference type="Proteomes" id="UP000188354">
    <property type="component" value="Unassembled WGS sequence"/>
</dbReference>
<dbReference type="EMBL" id="MLAU01006155">
    <property type="protein sequence ID" value="OIW20164.1"/>
    <property type="molecule type" value="Genomic_DNA"/>
</dbReference>
<protein>
    <recommendedName>
        <fullName evidence="2">DUF4408 domain-containing protein</fullName>
    </recommendedName>
</protein>
<dbReference type="Pfam" id="PF14364">
    <property type="entry name" value="DUF4408"/>
    <property type="match status" value="1"/>
</dbReference>
<dbReference type="OrthoDB" id="1933168at2759"/>
<feature type="domain" description="DUF4408" evidence="2">
    <location>
        <begin position="58"/>
        <end position="90"/>
    </location>
</feature>
<accession>A0A394DA55</accession>
<keyword evidence="1" id="KW-0812">Transmembrane</keyword>
<dbReference type="InterPro" id="IPR008480">
    <property type="entry name" value="DUF761_pln"/>
</dbReference>
<feature type="transmembrane region" description="Helical" evidence="1">
    <location>
        <begin position="21"/>
        <end position="46"/>
    </location>
</feature>
<evidence type="ECO:0000256" key="1">
    <source>
        <dbReference type="SAM" id="Phobius"/>
    </source>
</evidence>
<dbReference type="InterPro" id="IPR025520">
    <property type="entry name" value="DUF4408"/>
</dbReference>
<dbReference type="STRING" id="3871.A0A394DA55"/>
<feature type="transmembrane region" description="Helical" evidence="1">
    <location>
        <begin position="66"/>
        <end position="86"/>
    </location>
</feature>
<keyword evidence="1" id="KW-0472">Membrane</keyword>
<dbReference type="AlphaFoldDB" id="A0A394DA55"/>
<comment type="caution">
    <text evidence="3">The sequence shown here is derived from an EMBL/GenBank/DDBJ whole genome shotgun (WGS) entry which is preliminary data.</text>
</comment>
<sequence length="323" mass="37537">MSMMDLFQNPSSLKPDRFQTSLWAAKLVLMFMGFISILVLLKVAIIPYTFNLVLSTLPQFCASAKSWLSLPFIYIIVNFIIITIAASSNFHHKRTPFSDPHKHTYTPTMVSEICTHPTEPEIENNEPMEEAKEIGHEEQEKVVEDFGLPFNKYIIESSLKRKQINDPKEEEEAKEEEQVREVKEFGMSFNKFITHSSPFEKYSNDDDGDGDDSMEATWRTIMEGQGKIKKPQMKKSETWGARITKAEPFSENGEVDDHVAWAQNEFKKSETFNDRVSLRRDKSMSQEELNQRAEHFIKMFNNQMKLQRLESHQRFLDMVNGCV</sequence>
<proteinExistence type="predicted"/>
<evidence type="ECO:0000259" key="2">
    <source>
        <dbReference type="Pfam" id="PF14364"/>
    </source>
</evidence>
<reference evidence="3 4" key="1">
    <citation type="journal article" date="2017" name="Plant Biotechnol. J.">
        <title>A comprehensive draft genome sequence for lupin (Lupinus angustifolius), an emerging health food: insights into plant-microbe interactions and legume evolution.</title>
        <authorList>
            <person name="Hane J.K."/>
            <person name="Ming Y."/>
            <person name="Kamphuis L.G."/>
            <person name="Nelson M.N."/>
            <person name="Garg G."/>
            <person name="Atkins C.A."/>
            <person name="Bayer P.E."/>
            <person name="Bravo A."/>
            <person name="Bringans S."/>
            <person name="Cannon S."/>
            <person name="Edwards D."/>
            <person name="Foley R."/>
            <person name="Gao L.L."/>
            <person name="Harrison M.J."/>
            <person name="Huang W."/>
            <person name="Hurgobin B."/>
            <person name="Li S."/>
            <person name="Liu C.W."/>
            <person name="McGrath A."/>
            <person name="Morahan G."/>
            <person name="Murray J."/>
            <person name="Weller J."/>
            <person name="Jian J."/>
            <person name="Singh K.B."/>
        </authorList>
    </citation>
    <scope>NUCLEOTIDE SEQUENCE [LARGE SCALE GENOMIC DNA]</scope>
    <source>
        <strain evidence="4">cv. Tanjil</strain>
        <tissue evidence="3">Whole plant</tissue>
    </source>
</reference>
<evidence type="ECO:0000313" key="4">
    <source>
        <dbReference type="Proteomes" id="UP000188354"/>
    </source>
</evidence>
<dbReference type="Gramene" id="OIW20164">
    <property type="protein sequence ID" value="OIW20164"/>
    <property type="gene ID" value="TanjilG_04617"/>
</dbReference>
<keyword evidence="4" id="KW-1185">Reference proteome</keyword>
<dbReference type="PANTHER" id="PTHR33098:SF114">
    <property type="entry name" value="DUF4408 DOMAIN-CONTAINING PROTEIN"/>
    <property type="match status" value="1"/>
</dbReference>
<dbReference type="KEGG" id="lang:109337873"/>
<organism evidence="3 4">
    <name type="scientific">Lupinus angustifolius</name>
    <name type="common">Narrow-leaved blue lupine</name>
    <dbReference type="NCBI Taxonomy" id="3871"/>
    <lineage>
        <taxon>Eukaryota</taxon>
        <taxon>Viridiplantae</taxon>
        <taxon>Streptophyta</taxon>
        <taxon>Embryophyta</taxon>
        <taxon>Tracheophyta</taxon>
        <taxon>Spermatophyta</taxon>
        <taxon>Magnoliopsida</taxon>
        <taxon>eudicotyledons</taxon>
        <taxon>Gunneridae</taxon>
        <taxon>Pentapetalae</taxon>
        <taxon>rosids</taxon>
        <taxon>fabids</taxon>
        <taxon>Fabales</taxon>
        <taxon>Fabaceae</taxon>
        <taxon>Papilionoideae</taxon>
        <taxon>50 kb inversion clade</taxon>
        <taxon>genistoids sensu lato</taxon>
        <taxon>core genistoids</taxon>
        <taxon>Genisteae</taxon>
        <taxon>Lupinus</taxon>
    </lineage>
</organism>